<feature type="compositionally biased region" description="Low complexity" evidence="1">
    <location>
        <begin position="63"/>
        <end position="78"/>
    </location>
</feature>
<dbReference type="PANTHER" id="PTHR38887">
    <property type="entry name" value="CHROMOSOME 21, WHOLE GENOME SHOTGUN SEQUENCE"/>
    <property type="match status" value="1"/>
</dbReference>
<reference evidence="2 4" key="1">
    <citation type="journal article" date="2020" name="Stud. Mycol.">
        <title>101 Dothideomycetes genomes: a test case for predicting lifestyles and emergence of pathogens.</title>
        <authorList>
            <person name="Haridas S."/>
            <person name="Albert R."/>
            <person name="Binder M."/>
            <person name="Bloem J."/>
            <person name="Labutti K."/>
            <person name="Salamov A."/>
            <person name="Andreopoulos B."/>
            <person name="Baker S."/>
            <person name="Barry K."/>
            <person name="Bills G."/>
            <person name="Bluhm B."/>
            <person name="Cannon C."/>
            <person name="Castanera R."/>
            <person name="Culley D."/>
            <person name="Daum C."/>
            <person name="Ezra D."/>
            <person name="Gonzalez J."/>
            <person name="Henrissat B."/>
            <person name="Kuo A."/>
            <person name="Liang C."/>
            <person name="Lipzen A."/>
            <person name="Lutzoni F."/>
            <person name="Magnuson J."/>
            <person name="Mondo S."/>
            <person name="Nolan M."/>
            <person name="Ohm R."/>
            <person name="Pangilinan J."/>
            <person name="Park H.-J."/>
            <person name="Ramirez L."/>
            <person name="Alfaro M."/>
            <person name="Sun H."/>
            <person name="Tritt A."/>
            <person name="Yoshinaga Y."/>
            <person name="Zwiers L.-H."/>
            <person name="Turgeon B."/>
            <person name="Goodwin S."/>
            <person name="Spatafora J."/>
            <person name="Crous P."/>
            <person name="Grigoriev I."/>
        </authorList>
    </citation>
    <scope>NUCLEOTIDE SEQUENCE</scope>
    <source>
        <strain evidence="2 4">CBS 304.34</strain>
    </source>
</reference>
<dbReference type="GeneID" id="54455621"/>
<evidence type="ECO:0000313" key="4">
    <source>
        <dbReference type="RefSeq" id="XP_033583843.1"/>
    </source>
</evidence>
<sequence>MGPLVRGVSNIIGLGTEAYAHCKRSKSPLPEGSSGQDNEPSNPGKATLPDATSSTSLAPPHPGGRSRNSSVGSDSRSSYYEVDKDDWARDETQARLDGQQTHEEATAPESMDALVDNFFRKHPQPPPYSGPPVNRLPCPIIIPQKHPEAKSHGFIRAYAPVLADCGIDQATFLDFLDSFTTSIKGSRYFNAANLAVTASVLSSTVAVAPSIIVHASAAVVHISIETGRRLHQTSQVNHFRPHERVTLQAARPLRLAHDLRSQISFRRL</sequence>
<keyword evidence="3" id="KW-1185">Reference proteome</keyword>
<feature type="region of interest" description="Disordered" evidence="1">
    <location>
        <begin position="22"/>
        <end position="89"/>
    </location>
</feature>
<dbReference type="InterPro" id="IPR053221">
    <property type="entry name" value="Burnettramic_acid_biosynth"/>
</dbReference>
<dbReference type="AlphaFoldDB" id="A0A6A6Z841"/>
<accession>A0A6A6Z841</accession>
<organism evidence="2">
    <name type="scientific">Mytilinidion resinicola</name>
    <dbReference type="NCBI Taxonomy" id="574789"/>
    <lineage>
        <taxon>Eukaryota</taxon>
        <taxon>Fungi</taxon>
        <taxon>Dikarya</taxon>
        <taxon>Ascomycota</taxon>
        <taxon>Pezizomycotina</taxon>
        <taxon>Dothideomycetes</taxon>
        <taxon>Pleosporomycetidae</taxon>
        <taxon>Mytilinidiales</taxon>
        <taxon>Mytilinidiaceae</taxon>
        <taxon>Mytilinidion</taxon>
    </lineage>
</organism>
<evidence type="ECO:0000256" key="1">
    <source>
        <dbReference type="SAM" id="MobiDB-lite"/>
    </source>
</evidence>
<dbReference type="RefSeq" id="XP_033583843.1">
    <property type="nucleotide sequence ID" value="XM_033714728.1"/>
</dbReference>
<gene>
    <name evidence="2 4" type="ORF">BDZ99DRAFT_3647</name>
</gene>
<dbReference type="OrthoDB" id="3433125at2759"/>
<reference evidence="4" key="2">
    <citation type="submission" date="2020-04" db="EMBL/GenBank/DDBJ databases">
        <authorList>
            <consortium name="NCBI Genome Project"/>
        </authorList>
    </citation>
    <scope>NUCLEOTIDE SEQUENCE</scope>
    <source>
        <strain evidence="4">CBS 304.34</strain>
    </source>
</reference>
<protein>
    <submittedName>
        <fullName evidence="2 4">Uncharacterized protein</fullName>
    </submittedName>
</protein>
<dbReference type="Proteomes" id="UP000504636">
    <property type="component" value="Unplaced"/>
</dbReference>
<evidence type="ECO:0000313" key="2">
    <source>
        <dbReference type="EMBL" id="KAF2816879.1"/>
    </source>
</evidence>
<dbReference type="PANTHER" id="PTHR38887:SF1">
    <property type="entry name" value="RAS MODIFICATION PROTEIN ERF4"/>
    <property type="match status" value="1"/>
</dbReference>
<evidence type="ECO:0000313" key="3">
    <source>
        <dbReference type="Proteomes" id="UP000504636"/>
    </source>
</evidence>
<reference evidence="4" key="3">
    <citation type="submission" date="2025-04" db="UniProtKB">
        <authorList>
            <consortium name="RefSeq"/>
        </authorList>
    </citation>
    <scope>IDENTIFICATION</scope>
    <source>
        <strain evidence="4">CBS 304.34</strain>
    </source>
</reference>
<name>A0A6A6Z841_9PEZI</name>
<proteinExistence type="predicted"/>
<dbReference type="EMBL" id="MU003692">
    <property type="protein sequence ID" value="KAF2816879.1"/>
    <property type="molecule type" value="Genomic_DNA"/>
</dbReference>